<proteinExistence type="predicted"/>
<reference evidence="2" key="1">
    <citation type="submission" date="2021-03" db="EMBL/GenBank/DDBJ databases">
        <title>Draft genome sequence of rust myrtle Austropuccinia psidii MF-1, a brazilian biotype.</title>
        <authorList>
            <person name="Quecine M.C."/>
            <person name="Pachon D.M.R."/>
            <person name="Bonatelli M.L."/>
            <person name="Correr F.H."/>
            <person name="Franceschini L.M."/>
            <person name="Leite T.F."/>
            <person name="Margarido G.R.A."/>
            <person name="Almeida C.A."/>
            <person name="Ferrarezi J.A."/>
            <person name="Labate C.A."/>
        </authorList>
    </citation>
    <scope>NUCLEOTIDE SEQUENCE</scope>
    <source>
        <strain evidence="2">MF-1</strain>
    </source>
</reference>
<comment type="caution">
    <text evidence="2">The sequence shown here is derived from an EMBL/GenBank/DDBJ whole genome shotgun (WGS) entry which is preliminary data.</text>
</comment>
<name>A0A9Q3HDR1_9BASI</name>
<keyword evidence="3" id="KW-1185">Reference proteome</keyword>
<evidence type="ECO:0000256" key="1">
    <source>
        <dbReference type="SAM" id="MobiDB-lite"/>
    </source>
</evidence>
<evidence type="ECO:0000313" key="3">
    <source>
        <dbReference type="Proteomes" id="UP000765509"/>
    </source>
</evidence>
<dbReference type="AlphaFoldDB" id="A0A9Q3HDR1"/>
<protein>
    <submittedName>
        <fullName evidence="2">Uncharacterized protein</fullName>
    </submittedName>
</protein>
<sequence length="93" mass="9862">MDRGPPMEGEEASRIGCIRSRRSRSFSGLFCCNAGISQGPRRRIGEVEDEEGKESVEGEESEETEGRAALAGAPVASEAPNLALAKQPLVSEA</sequence>
<feature type="region of interest" description="Disordered" evidence="1">
    <location>
        <begin position="40"/>
        <end position="76"/>
    </location>
</feature>
<dbReference type="EMBL" id="AVOT02014970">
    <property type="protein sequence ID" value="MBW0498909.1"/>
    <property type="molecule type" value="Genomic_DNA"/>
</dbReference>
<evidence type="ECO:0000313" key="2">
    <source>
        <dbReference type="EMBL" id="MBW0498909.1"/>
    </source>
</evidence>
<dbReference type="Proteomes" id="UP000765509">
    <property type="component" value="Unassembled WGS sequence"/>
</dbReference>
<accession>A0A9Q3HDR1</accession>
<gene>
    <name evidence="2" type="ORF">O181_038624</name>
</gene>
<feature type="compositionally biased region" description="Acidic residues" evidence="1">
    <location>
        <begin position="47"/>
        <end position="63"/>
    </location>
</feature>
<organism evidence="2 3">
    <name type="scientific">Austropuccinia psidii MF-1</name>
    <dbReference type="NCBI Taxonomy" id="1389203"/>
    <lineage>
        <taxon>Eukaryota</taxon>
        <taxon>Fungi</taxon>
        <taxon>Dikarya</taxon>
        <taxon>Basidiomycota</taxon>
        <taxon>Pucciniomycotina</taxon>
        <taxon>Pucciniomycetes</taxon>
        <taxon>Pucciniales</taxon>
        <taxon>Sphaerophragmiaceae</taxon>
        <taxon>Austropuccinia</taxon>
    </lineage>
</organism>